<dbReference type="PROSITE" id="PS50280">
    <property type="entry name" value="SET"/>
    <property type="match status" value="1"/>
</dbReference>
<feature type="compositionally biased region" description="Polar residues" evidence="8">
    <location>
        <begin position="661"/>
        <end position="673"/>
    </location>
</feature>
<keyword evidence="5" id="KW-0808">Transferase</keyword>
<reference evidence="12" key="1">
    <citation type="submission" date="2017-08" db="EMBL/GenBank/DDBJ databases">
        <authorList>
            <person name="Cuomo C."/>
            <person name="Billmyre B."/>
            <person name="Heitman J."/>
        </authorList>
    </citation>
    <scope>NUCLEOTIDE SEQUENCE</scope>
    <source>
        <strain evidence="12">CBS 12478</strain>
    </source>
</reference>
<protein>
    <recommendedName>
        <fullName evidence="14">Histone-lysine N-methyltransferase ASH1L</fullName>
    </recommendedName>
</protein>
<dbReference type="GeneID" id="43587906"/>
<evidence type="ECO:0000259" key="11">
    <source>
        <dbReference type="PROSITE" id="PS51215"/>
    </source>
</evidence>
<dbReference type="Gene3D" id="2.170.270.10">
    <property type="entry name" value="SET domain"/>
    <property type="match status" value="1"/>
</dbReference>
<evidence type="ECO:0000256" key="4">
    <source>
        <dbReference type="ARBA" id="ARBA00022603"/>
    </source>
</evidence>
<dbReference type="SMART" id="SM00317">
    <property type="entry name" value="SET"/>
    <property type="match status" value="1"/>
</dbReference>
<sequence>MSSRRVSLSWPRVACIVAKVTRSSHSCQKASAKAVPTRLAVSLHFDAMAPTKHAGTATKSKPKQALSTTQTSNVMLSTNKIPIQQKQAQKNGIARSKAGVVKTYGAQSRRTIKNKISVVSMSRARSGMPKSGSLNHSSRNKEMIVGKGRMRSIVVSKKKDITRSGQKGVVKPIRSVIPTSSVPNTKTSTKLKSITKVTVSSSSTTTPTTAGTAPPSASSAGPKPPKKEYMTAGFYCQNTTPSSSQTLVSKVVRAHEAELTAAKKIKKTSRQSDSALPTRTTRGSTRPSTSASASASAAVIVVDRPTFPPLPYDHGHELFFGTEQEFVLPYNIRVEKESGLLDGKKKPAHFQKIRASVFPERPRISAGYTAVCKCSPESRCGEQCMNRIMSYLCGKECPCGDACENRALNKRKSPGYKVVYTGSRGFGIILTEDLKEGEFVMDYRGEVISMDTFMERIHDEYKSQKNFYALEYDQDEVIDAGMKGNDARFINHGCAPNLEVRKYQSLGDGWEEYEVGMWALRDIKKGEELFYDYNFESFGVAAQSDELRTKCCCGAPNCVGFLGRKAGEKSAKELAAVLSARRAEEAKMKAKGKKRKASSGKKVDPPSSSMSSAITTAKALSATPSMISNGSSIAESSTVIRTPSTSSTEIQVNMSSKMVKSAFQQRSNTSASTGKLKRKSEAALVTKINMGSNKKGRKSEPAPVTQQSTSIVDKKSAALHIKRMKEEAVKARNGAPKGWAYVTPGQEVKSATEGTSGGGGGRRPPRDRTSLVL</sequence>
<dbReference type="EMBL" id="CP144062">
    <property type="protein sequence ID" value="WWD21935.1"/>
    <property type="molecule type" value="Genomic_DNA"/>
</dbReference>
<feature type="region of interest" description="Disordered" evidence="8">
    <location>
        <begin position="262"/>
        <end position="295"/>
    </location>
</feature>
<dbReference type="GO" id="GO:0005694">
    <property type="term" value="C:chromosome"/>
    <property type="evidence" value="ECO:0007669"/>
    <property type="project" value="UniProtKB-SubCell"/>
</dbReference>
<dbReference type="PANTHER" id="PTHR22884">
    <property type="entry name" value="SET DOMAIN PROTEINS"/>
    <property type="match status" value="1"/>
</dbReference>
<evidence type="ECO:0000256" key="6">
    <source>
        <dbReference type="ARBA" id="ARBA00022691"/>
    </source>
</evidence>
<evidence type="ECO:0000259" key="9">
    <source>
        <dbReference type="PROSITE" id="PS50280"/>
    </source>
</evidence>
<feature type="domain" description="AWS" evidence="11">
    <location>
        <begin position="367"/>
        <end position="412"/>
    </location>
</feature>
<dbReference type="SMART" id="SM00570">
    <property type="entry name" value="AWS"/>
    <property type="match status" value="1"/>
</dbReference>
<feature type="compositionally biased region" description="Low complexity" evidence="8">
    <location>
        <begin position="278"/>
        <end position="295"/>
    </location>
</feature>
<evidence type="ECO:0000256" key="8">
    <source>
        <dbReference type="SAM" id="MobiDB-lite"/>
    </source>
</evidence>
<feature type="domain" description="SET" evidence="9">
    <location>
        <begin position="414"/>
        <end position="534"/>
    </location>
</feature>
<dbReference type="GO" id="GO:0005634">
    <property type="term" value="C:nucleus"/>
    <property type="evidence" value="ECO:0007669"/>
    <property type="project" value="UniProtKB-SubCell"/>
</dbReference>
<evidence type="ECO:0000256" key="2">
    <source>
        <dbReference type="ARBA" id="ARBA00004286"/>
    </source>
</evidence>
<feature type="region of interest" description="Disordered" evidence="8">
    <location>
        <begin position="197"/>
        <end position="225"/>
    </location>
</feature>
<evidence type="ECO:0000313" key="13">
    <source>
        <dbReference type="Proteomes" id="UP000322225"/>
    </source>
</evidence>
<feature type="region of interest" description="Disordered" evidence="8">
    <location>
        <begin position="661"/>
        <end position="716"/>
    </location>
</feature>
<evidence type="ECO:0000256" key="1">
    <source>
        <dbReference type="ARBA" id="ARBA00004123"/>
    </source>
</evidence>
<keyword evidence="6" id="KW-0949">S-adenosyl-L-methionine</keyword>
<feature type="compositionally biased region" description="Basic residues" evidence="8">
    <location>
        <begin position="589"/>
        <end position="599"/>
    </location>
</feature>
<evidence type="ECO:0008006" key="14">
    <source>
        <dbReference type="Google" id="ProtNLM"/>
    </source>
</evidence>
<dbReference type="Pfam" id="PF00856">
    <property type="entry name" value="SET"/>
    <property type="match status" value="1"/>
</dbReference>
<gene>
    <name evidence="12" type="ORF">CI109_106423</name>
</gene>
<keyword evidence="13" id="KW-1185">Reference proteome</keyword>
<keyword evidence="4" id="KW-0489">Methyltransferase</keyword>
<feature type="domain" description="Post-SET" evidence="10">
    <location>
        <begin position="547"/>
        <end position="563"/>
    </location>
</feature>
<evidence type="ECO:0000256" key="7">
    <source>
        <dbReference type="ARBA" id="ARBA00023242"/>
    </source>
</evidence>
<feature type="compositionally biased region" description="Low complexity" evidence="8">
    <location>
        <begin position="197"/>
        <end position="221"/>
    </location>
</feature>
<evidence type="ECO:0000256" key="5">
    <source>
        <dbReference type="ARBA" id="ARBA00022679"/>
    </source>
</evidence>
<accession>A0AAJ8MYB0</accession>
<dbReference type="Pfam" id="PF17907">
    <property type="entry name" value="AWS"/>
    <property type="match status" value="1"/>
</dbReference>
<organism evidence="12 13">
    <name type="scientific">Kwoniella shandongensis</name>
    <dbReference type="NCBI Taxonomy" id="1734106"/>
    <lineage>
        <taxon>Eukaryota</taxon>
        <taxon>Fungi</taxon>
        <taxon>Dikarya</taxon>
        <taxon>Basidiomycota</taxon>
        <taxon>Agaricomycotina</taxon>
        <taxon>Tremellomycetes</taxon>
        <taxon>Tremellales</taxon>
        <taxon>Cryptococcaceae</taxon>
        <taxon>Kwoniella</taxon>
    </lineage>
</organism>
<keyword evidence="3" id="KW-0158">Chromosome</keyword>
<feature type="compositionally biased region" description="Basic and acidic residues" evidence="8">
    <location>
        <begin position="764"/>
        <end position="773"/>
    </location>
</feature>
<name>A0AAJ8MYB0_9TREE</name>
<dbReference type="Proteomes" id="UP000322225">
    <property type="component" value="Chromosome 12"/>
</dbReference>
<dbReference type="PROSITE" id="PS51215">
    <property type="entry name" value="AWS"/>
    <property type="match status" value="1"/>
</dbReference>
<dbReference type="KEGG" id="ksn:43587906"/>
<dbReference type="InterPro" id="IPR006560">
    <property type="entry name" value="AWS_dom"/>
</dbReference>
<dbReference type="InterPro" id="IPR046341">
    <property type="entry name" value="SET_dom_sf"/>
</dbReference>
<dbReference type="AlphaFoldDB" id="A0AAJ8MYB0"/>
<dbReference type="InterPro" id="IPR003616">
    <property type="entry name" value="Post-SET_dom"/>
</dbReference>
<keyword evidence="7" id="KW-0539">Nucleus</keyword>
<dbReference type="GO" id="GO:0042054">
    <property type="term" value="F:histone methyltransferase activity"/>
    <property type="evidence" value="ECO:0007669"/>
    <property type="project" value="InterPro"/>
</dbReference>
<dbReference type="SUPFAM" id="SSF82199">
    <property type="entry name" value="SET domain"/>
    <property type="match status" value="1"/>
</dbReference>
<dbReference type="InterPro" id="IPR001214">
    <property type="entry name" value="SET_dom"/>
</dbReference>
<dbReference type="RefSeq" id="XP_031861777.2">
    <property type="nucleotide sequence ID" value="XM_032003779.2"/>
</dbReference>
<dbReference type="PROSITE" id="PS50868">
    <property type="entry name" value="POST_SET"/>
    <property type="match status" value="1"/>
</dbReference>
<evidence type="ECO:0000313" key="12">
    <source>
        <dbReference type="EMBL" id="WWD21935.1"/>
    </source>
</evidence>
<proteinExistence type="predicted"/>
<feature type="region of interest" description="Disordered" evidence="8">
    <location>
        <begin position="728"/>
        <end position="773"/>
    </location>
</feature>
<evidence type="ECO:0000259" key="10">
    <source>
        <dbReference type="PROSITE" id="PS50868"/>
    </source>
</evidence>
<reference evidence="12" key="2">
    <citation type="submission" date="2024-01" db="EMBL/GenBank/DDBJ databases">
        <title>Comparative genomics of Cryptococcus and Kwoniella reveals pathogenesis evolution and contrasting modes of karyotype evolution via chromosome fusion or intercentromeric recombination.</title>
        <authorList>
            <person name="Coelho M.A."/>
            <person name="David-Palma M."/>
            <person name="Shea T."/>
            <person name="Bowers K."/>
            <person name="McGinley-Smith S."/>
            <person name="Mohammad A.W."/>
            <person name="Gnirke A."/>
            <person name="Yurkov A.M."/>
            <person name="Nowrousian M."/>
            <person name="Sun S."/>
            <person name="Cuomo C.A."/>
            <person name="Heitman J."/>
        </authorList>
    </citation>
    <scope>NUCLEOTIDE SEQUENCE</scope>
    <source>
        <strain evidence="12">CBS 12478</strain>
    </source>
</reference>
<dbReference type="GO" id="GO:0032259">
    <property type="term" value="P:methylation"/>
    <property type="evidence" value="ECO:0007669"/>
    <property type="project" value="UniProtKB-KW"/>
</dbReference>
<comment type="subcellular location">
    <subcellularLocation>
        <location evidence="2">Chromosome</location>
    </subcellularLocation>
    <subcellularLocation>
        <location evidence="1">Nucleus</location>
    </subcellularLocation>
</comment>
<evidence type="ECO:0000256" key="3">
    <source>
        <dbReference type="ARBA" id="ARBA00022454"/>
    </source>
</evidence>
<feature type="region of interest" description="Disordered" evidence="8">
    <location>
        <begin position="588"/>
        <end position="612"/>
    </location>
</feature>
<dbReference type="InterPro" id="IPR050777">
    <property type="entry name" value="SET2_Histone-Lys_MeTrsfase"/>
</dbReference>